<keyword evidence="3" id="KW-1185">Reference proteome</keyword>
<dbReference type="EMBL" id="LJIJ01001456">
    <property type="protein sequence ID" value="ODM91660.1"/>
    <property type="molecule type" value="Genomic_DNA"/>
</dbReference>
<dbReference type="InterPro" id="IPR031993">
    <property type="entry name" value="DUF4789"/>
</dbReference>
<organism evidence="2 3">
    <name type="scientific">Orchesella cincta</name>
    <name type="common">Springtail</name>
    <name type="synonym">Podura cincta</name>
    <dbReference type="NCBI Taxonomy" id="48709"/>
    <lineage>
        <taxon>Eukaryota</taxon>
        <taxon>Metazoa</taxon>
        <taxon>Ecdysozoa</taxon>
        <taxon>Arthropoda</taxon>
        <taxon>Hexapoda</taxon>
        <taxon>Collembola</taxon>
        <taxon>Entomobryomorpha</taxon>
        <taxon>Entomobryoidea</taxon>
        <taxon>Orchesellidae</taxon>
        <taxon>Orchesellinae</taxon>
        <taxon>Orchesella</taxon>
    </lineage>
</organism>
<dbReference type="Pfam" id="PF16033">
    <property type="entry name" value="DUF4789"/>
    <property type="match status" value="1"/>
</dbReference>
<evidence type="ECO:0000313" key="2">
    <source>
        <dbReference type="EMBL" id="ODM91660.1"/>
    </source>
</evidence>
<evidence type="ECO:0000313" key="3">
    <source>
        <dbReference type="Proteomes" id="UP000094527"/>
    </source>
</evidence>
<proteinExistence type="predicted"/>
<dbReference type="OrthoDB" id="6328618at2759"/>
<dbReference type="Proteomes" id="UP000094527">
    <property type="component" value="Unassembled WGS sequence"/>
</dbReference>
<name>A0A1D2MF70_ORCCI</name>
<sequence>MSKCSATISVTAQVEFAQVERIVTTLAVIDSDEGIPLDYNYNETIKEEELTSAPGCPKSIDGFPWVYYGDPPKCHLSGFRGPCGENQLLFLKDFESNEGVCVCEICEKYLISGAPIQVSPDKRYKFCGPDHVYDKTSRQCYDLNAQGSCEQAQWLVKDSSGVNVKCVPECPKSEESDKVMKYDHNKGECVLMVTVNFSG</sequence>
<comment type="caution">
    <text evidence="2">The sequence shown here is derived from an EMBL/GenBank/DDBJ whole genome shotgun (WGS) entry which is preliminary data.</text>
</comment>
<reference evidence="2 3" key="1">
    <citation type="journal article" date="2016" name="Genome Biol. Evol.">
        <title>Gene Family Evolution Reflects Adaptation to Soil Environmental Stressors in the Genome of the Collembolan Orchesella cincta.</title>
        <authorList>
            <person name="Faddeeva-Vakhrusheva A."/>
            <person name="Derks M.F."/>
            <person name="Anvar S.Y."/>
            <person name="Agamennone V."/>
            <person name="Suring W."/>
            <person name="Smit S."/>
            <person name="van Straalen N.M."/>
            <person name="Roelofs D."/>
        </authorList>
    </citation>
    <scope>NUCLEOTIDE SEQUENCE [LARGE SCALE GENOMIC DNA]</scope>
    <source>
        <tissue evidence="2">Mixed pool</tissue>
    </source>
</reference>
<feature type="domain" description="DUF4789" evidence="1">
    <location>
        <begin position="82"/>
        <end position="192"/>
    </location>
</feature>
<protein>
    <recommendedName>
        <fullName evidence="1">DUF4789 domain-containing protein</fullName>
    </recommendedName>
</protein>
<gene>
    <name evidence="2" type="ORF">Ocin01_15019</name>
</gene>
<dbReference type="AlphaFoldDB" id="A0A1D2MF70"/>
<evidence type="ECO:0000259" key="1">
    <source>
        <dbReference type="Pfam" id="PF16033"/>
    </source>
</evidence>
<accession>A0A1D2MF70</accession>